<dbReference type="InterPro" id="IPR008457">
    <property type="entry name" value="Cu-R_CopD_dom"/>
</dbReference>
<feature type="domain" description="Copper resistance protein D" evidence="2">
    <location>
        <begin position="51"/>
        <end position="148"/>
    </location>
</feature>
<protein>
    <submittedName>
        <fullName evidence="3">Copper resistance protein D</fullName>
    </submittedName>
</protein>
<dbReference type="AlphaFoldDB" id="A0A1G9PIV3"/>
<dbReference type="EMBL" id="FNHL01000001">
    <property type="protein sequence ID" value="SDL98782.1"/>
    <property type="molecule type" value="Genomic_DNA"/>
</dbReference>
<gene>
    <name evidence="3" type="ORF">SAMN04487949_0411</name>
</gene>
<feature type="transmembrane region" description="Helical" evidence="1">
    <location>
        <begin position="12"/>
        <end position="35"/>
    </location>
</feature>
<keyword evidence="1" id="KW-0472">Membrane</keyword>
<dbReference type="Proteomes" id="UP000199451">
    <property type="component" value="Unassembled WGS sequence"/>
</dbReference>
<dbReference type="GO" id="GO:0016020">
    <property type="term" value="C:membrane"/>
    <property type="evidence" value="ECO:0007669"/>
    <property type="project" value="InterPro"/>
</dbReference>
<feature type="transmembrane region" description="Helical" evidence="1">
    <location>
        <begin position="58"/>
        <end position="78"/>
    </location>
</feature>
<accession>A0A1G9PIV3</accession>
<dbReference type="RefSeq" id="WP_170830535.1">
    <property type="nucleotide sequence ID" value="NZ_FNHL01000001.1"/>
</dbReference>
<dbReference type="OrthoDB" id="205725at2157"/>
<evidence type="ECO:0000313" key="3">
    <source>
        <dbReference type="EMBL" id="SDL98782.1"/>
    </source>
</evidence>
<evidence type="ECO:0000256" key="1">
    <source>
        <dbReference type="SAM" id="Phobius"/>
    </source>
</evidence>
<reference evidence="4" key="1">
    <citation type="submission" date="2016-10" db="EMBL/GenBank/DDBJ databases">
        <authorList>
            <person name="Varghese N."/>
            <person name="Submissions S."/>
        </authorList>
    </citation>
    <scope>NUCLEOTIDE SEQUENCE [LARGE SCALE GENOMIC DNA]</scope>
    <source>
        <strain evidence="4">CGMCC 1.10119</strain>
    </source>
</reference>
<keyword evidence="4" id="KW-1185">Reference proteome</keyword>
<sequence length="151" mass="15540">MVPLPLALSSLAVRWAHVVGMAVALGGATFVWFLLRETDGDTALSSTALTAATGYERLFWAAMGLLVMTGVGNLGSLAPGIPGGEWSATLTAKLLLVAAVVLGSLVRSLLVVEARRERAETVAADSLRRSYAATTLALAAVVVLAEVLAHG</sequence>
<evidence type="ECO:0000313" key="4">
    <source>
        <dbReference type="Proteomes" id="UP000199451"/>
    </source>
</evidence>
<dbReference type="Pfam" id="PF05425">
    <property type="entry name" value="CopD"/>
    <property type="match status" value="1"/>
</dbReference>
<proteinExistence type="predicted"/>
<feature type="transmembrane region" description="Helical" evidence="1">
    <location>
        <begin position="131"/>
        <end position="149"/>
    </location>
</feature>
<keyword evidence="1" id="KW-1133">Transmembrane helix</keyword>
<dbReference type="STRING" id="660521.SAMN04487949_0411"/>
<feature type="transmembrane region" description="Helical" evidence="1">
    <location>
        <begin position="90"/>
        <end position="110"/>
    </location>
</feature>
<evidence type="ECO:0000259" key="2">
    <source>
        <dbReference type="Pfam" id="PF05425"/>
    </source>
</evidence>
<keyword evidence="1" id="KW-0812">Transmembrane</keyword>
<organism evidence="3 4">
    <name type="scientific">Halogranum gelatinilyticum</name>
    <dbReference type="NCBI Taxonomy" id="660521"/>
    <lineage>
        <taxon>Archaea</taxon>
        <taxon>Methanobacteriati</taxon>
        <taxon>Methanobacteriota</taxon>
        <taxon>Stenosarchaea group</taxon>
        <taxon>Halobacteria</taxon>
        <taxon>Halobacteriales</taxon>
        <taxon>Haloferacaceae</taxon>
    </lineage>
</organism>
<name>A0A1G9PIV3_9EURY</name>